<dbReference type="EMBL" id="GEZM01044186">
    <property type="protein sequence ID" value="JAV78448.1"/>
    <property type="molecule type" value="Transcribed_RNA"/>
</dbReference>
<dbReference type="OrthoDB" id="6717709at2759"/>
<dbReference type="EMBL" id="GEZM01044176">
    <property type="protein sequence ID" value="JAV78472.1"/>
    <property type="molecule type" value="Transcribed_RNA"/>
</dbReference>
<dbReference type="PROSITE" id="PS00086">
    <property type="entry name" value="CYTOCHROME_P450"/>
    <property type="match status" value="1"/>
</dbReference>
<dbReference type="CDD" id="cd11056">
    <property type="entry name" value="CYP6-like"/>
    <property type="match status" value="1"/>
</dbReference>
<evidence type="ECO:0000256" key="13">
    <source>
        <dbReference type="ARBA" id="ARBA00023136"/>
    </source>
</evidence>
<reference evidence="18 19" key="2">
    <citation type="journal article" date="2018" name="Elife">
        <title>Firefly genomes illuminate parallel origins of bioluminescence in beetles.</title>
        <authorList>
            <person name="Fallon T.R."/>
            <person name="Lower S.E."/>
            <person name="Chang C.H."/>
            <person name="Bessho-Uehara M."/>
            <person name="Martin G.J."/>
            <person name="Bewick A.J."/>
            <person name="Behringer M."/>
            <person name="Debat H.J."/>
            <person name="Wong I."/>
            <person name="Day J.C."/>
            <person name="Suvorov A."/>
            <person name="Silva C.J."/>
            <person name="Stanger-Hall K.F."/>
            <person name="Hall D.W."/>
            <person name="Schmitz R.J."/>
            <person name="Nelson D.R."/>
            <person name="Lewis S.M."/>
            <person name="Shigenobu S."/>
            <person name="Bybee S.M."/>
            <person name="Larracuente A.M."/>
            <person name="Oba Y."/>
            <person name="Weng J.K."/>
        </authorList>
    </citation>
    <scope>NUCLEOTIDE SEQUENCE [LARGE SCALE GENOMIC DNA]</scope>
    <source>
        <strain evidence="18">1611_PpyrPB1</strain>
        <tissue evidence="18">Whole body</tissue>
    </source>
</reference>
<keyword evidence="11 14" id="KW-0408">Iron</keyword>
<dbReference type="EMBL" id="GEZM01044180">
    <property type="protein sequence ID" value="JAV78464.1"/>
    <property type="molecule type" value="Transcribed_RNA"/>
</dbReference>
<protein>
    <recommendedName>
        <fullName evidence="20">Cytochrome P450</fullName>
    </recommendedName>
</protein>
<dbReference type="EMBL" id="GEZM01044184">
    <property type="protein sequence ID" value="JAV78453.1"/>
    <property type="molecule type" value="Transcribed_RNA"/>
</dbReference>
<evidence type="ECO:0000256" key="4">
    <source>
        <dbReference type="ARBA" id="ARBA00004406"/>
    </source>
</evidence>
<dbReference type="Proteomes" id="UP000327044">
    <property type="component" value="Unassembled WGS sequence"/>
</dbReference>
<feature type="binding site" description="axial binding residue" evidence="14">
    <location>
        <position position="459"/>
    </location>
    <ligand>
        <name>heme</name>
        <dbReference type="ChEBI" id="CHEBI:30413"/>
    </ligand>
    <ligandPart>
        <name>Fe</name>
        <dbReference type="ChEBI" id="CHEBI:18248"/>
    </ligandPart>
</feature>
<dbReference type="EMBL" id="GEZM01044178">
    <property type="protein sequence ID" value="JAV78465.1"/>
    <property type="molecule type" value="Transcribed_RNA"/>
</dbReference>
<dbReference type="EMBL" id="GEZM01044191">
    <property type="protein sequence ID" value="JAV78435.1"/>
    <property type="molecule type" value="Transcribed_RNA"/>
</dbReference>
<evidence type="ECO:0000313" key="18">
    <source>
        <dbReference type="EMBL" id="KAB0802340.1"/>
    </source>
</evidence>
<dbReference type="EMBL" id="VVIM01000002">
    <property type="protein sequence ID" value="KAB0802340.1"/>
    <property type="molecule type" value="Genomic_DNA"/>
</dbReference>
<dbReference type="Gene3D" id="1.10.630.10">
    <property type="entry name" value="Cytochrome P450"/>
    <property type="match status" value="1"/>
</dbReference>
<dbReference type="Pfam" id="PF00067">
    <property type="entry name" value="p450"/>
    <property type="match status" value="1"/>
</dbReference>
<keyword evidence="13 16" id="KW-0472">Membrane</keyword>
<evidence type="ECO:0000256" key="15">
    <source>
        <dbReference type="RuleBase" id="RU000461"/>
    </source>
</evidence>
<dbReference type="EMBL" id="GEZM01044189">
    <property type="protein sequence ID" value="JAV78440.1"/>
    <property type="molecule type" value="Transcribed_RNA"/>
</dbReference>
<evidence type="ECO:0000313" key="17">
    <source>
        <dbReference type="EMBL" id="JAV78450.1"/>
    </source>
</evidence>
<comment type="similarity">
    <text evidence="5 15">Belongs to the cytochrome P450 family.</text>
</comment>
<dbReference type="GO" id="GO:0005789">
    <property type="term" value="C:endoplasmic reticulum membrane"/>
    <property type="evidence" value="ECO:0007669"/>
    <property type="project" value="UniProtKB-SubCell"/>
</dbReference>
<gene>
    <name evidence="18" type="ORF">PPYR_04526</name>
</gene>
<keyword evidence="10 15" id="KW-0560">Oxidoreductase</keyword>
<dbReference type="InterPro" id="IPR036396">
    <property type="entry name" value="Cyt_P450_sf"/>
</dbReference>
<dbReference type="InParanoid" id="A0A1Y1M1C1"/>
<dbReference type="PRINTS" id="PR00385">
    <property type="entry name" value="P450"/>
</dbReference>
<dbReference type="PANTHER" id="PTHR24292:SF100">
    <property type="entry name" value="CYTOCHROME P450 6A16, ISOFORM B-RELATED"/>
    <property type="match status" value="1"/>
</dbReference>
<evidence type="ECO:0008006" key="20">
    <source>
        <dbReference type="Google" id="ProtNLM"/>
    </source>
</evidence>
<dbReference type="GO" id="GO:0005506">
    <property type="term" value="F:iron ion binding"/>
    <property type="evidence" value="ECO:0007669"/>
    <property type="project" value="InterPro"/>
</dbReference>
<dbReference type="PANTHER" id="PTHR24292">
    <property type="entry name" value="CYTOCHROME P450"/>
    <property type="match status" value="1"/>
</dbReference>
<dbReference type="GO" id="GO:0004497">
    <property type="term" value="F:monooxygenase activity"/>
    <property type="evidence" value="ECO:0007669"/>
    <property type="project" value="UniProtKB-KW"/>
</dbReference>
<keyword evidence="16" id="KW-1133">Transmembrane helix</keyword>
<dbReference type="EMBL" id="GEZM01044172">
    <property type="protein sequence ID" value="JAV78480.1"/>
    <property type="molecule type" value="Transcribed_RNA"/>
</dbReference>
<comment type="subcellular location">
    <subcellularLocation>
        <location evidence="4">Endoplasmic reticulum membrane</location>
        <topology evidence="4">Peripheral membrane protein</topology>
    </subcellularLocation>
    <subcellularLocation>
        <location evidence="3">Microsome membrane</location>
        <topology evidence="3">Peripheral membrane protein</topology>
    </subcellularLocation>
</comment>
<dbReference type="GO" id="GO:0016705">
    <property type="term" value="F:oxidoreductase activity, acting on paired donors, with incorporation or reduction of molecular oxygen"/>
    <property type="evidence" value="ECO:0007669"/>
    <property type="project" value="InterPro"/>
</dbReference>
<evidence type="ECO:0000256" key="2">
    <source>
        <dbReference type="ARBA" id="ARBA00003690"/>
    </source>
</evidence>
<dbReference type="EMBL" id="GEZM01044194">
    <property type="protein sequence ID" value="JAV78426.1"/>
    <property type="molecule type" value="Transcribed_RNA"/>
</dbReference>
<dbReference type="SUPFAM" id="SSF48264">
    <property type="entry name" value="Cytochrome P450"/>
    <property type="match status" value="1"/>
</dbReference>
<evidence type="ECO:0000256" key="5">
    <source>
        <dbReference type="ARBA" id="ARBA00010617"/>
    </source>
</evidence>
<keyword evidence="19" id="KW-1185">Reference proteome</keyword>
<dbReference type="EMBL" id="GEZM01044188">
    <property type="protein sequence ID" value="JAV78443.1"/>
    <property type="molecule type" value="Transcribed_RNA"/>
</dbReference>
<evidence type="ECO:0000256" key="9">
    <source>
        <dbReference type="ARBA" id="ARBA00022848"/>
    </source>
</evidence>
<keyword evidence="7 14" id="KW-0479">Metal-binding</keyword>
<dbReference type="FunFam" id="1.10.630.10:FF:000042">
    <property type="entry name" value="Cytochrome P450"/>
    <property type="match status" value="1"/>
</dbReference>
<dbReference type="EMBL" id="GEZM01044183">
    <property type="protein sequence ID" value="JAV78455.1"/>
    <property type="molecule type" value="Transcribed_RNA"/>
</dbReference>
<keyword evidence="12 15" id="KW-0503">Monooxygenase</keyword>
<evidence type="ECO:0000256" key="8">
    <source>
        <dbReference type="ARBA" id="ARBA00022824"/>
    </source>
</evidence>
<evidence type="ECO:0000256" key="14">
    <source>
        <dbReference type="PIRSR" id="PIRSR602403-1"/>
    </source>
</evidence>
<evidence type="ECO:0000256" key="6">
    <source>
        <dbReference type="ARBA" id="ARBA00022617"/>
    </source>
</evidence>
<keyword evidence="9" id="KW-0492">Microsome</keyword>
<dbReference type="EMBL" id="GEZM01044181">
    <property type="protein sequence ID" value="JAV78460.1"/>
    <property type="molecule type" value="Transcribed_RNA"/>
</dbReference>
<name>A0A1Y1M1C1_PHOPY</name>
<organism evidence="17">
    <name type="scientific">Photinus pyralis</name>
    <name type="common">Common eastern firefly</name>
    <name type="synonym">Lampyris pyralis</name>
    <dbReference type="NCBI Taxonomy" id="7054"/>
    <lineage>
        <taxon>Eukaryota</taxon>
        <taxon>Metazoa</taxon>
        <taxon>Ecdysozoa</taxon>
        <taxon>Arthropoda</taxon>
        <taxon>Hexapoda</taxon>
        <taxon>Insecta</taxon>
        <taxon>Pterygota</taxon>
        <taxon>Neoptera</taxon>
        <taxon>Endopterygota</taxon>
        <taxon>Coleoptera</taxon>
        <taxon>Polyphaga</taxon>
        <taxon>Elateriformia</taxon>
        <taxon>Elateroidea</taxon>
        <taxon>Lampyridae</taxon>
        <taxon>Lampyrinae</taxon>
        <taxon>Photinus</taxon>
    </lineage>
</organism>
<dbReference type="EMBL" id="GEZM01044173">
    <property type="protein sequence ID" value="JAV78477.1"/>
    <property type="molecule type" value="Transcribed_RNA"/>
</dbReference>
<reference evidence="17" key="1">
    <citation type="journal article" date="2016" name="Sci. Rep.">
        <title>Molecular characterization of firefly nuptial gifts: a multi-omics approach sheds light on postcopulatory sexual selection.</title>
        <authorList>
            <person name="Al-Wathiqui N."/>
            <person name="Fallon T.R."/>
            <person name="South A."/>
            <person name="Weng J.K."/>
            <person name="Lewis S.M."/>
        </authorList>
    </citation>
    <scope>NUCLEOTIDE SEQUENCE</scope>
</reference>
<dbReference type="InterPro" id="IPR002403">
    <property type="entry name" value="Cyt_P450_E_grp-IV"/>
</dbReference>
<comment type="function">
    <text evidence="2">May be involved in the metabolism of insect hormones and in the breakdown of synthetic insecticides.</text>
</comment>
<dbReference type="GO" id="GO:0020037">
    <property type="term" value="F:heme binding"/>
    <property type="evidence" value="ECO:0007669"/>
    <property type="project" value="InterPro"/>
</dbReference>
<keyword evidence="6 14" id="KW-0349">Heme</keyword>
<dbReference type="EMBL" id="GEZM01044174">
    <property type="protein sequence ID" value="JAV78475.1"/>
    <property type="molecule type" value="Transcribed_RNA"/>
</dbReference>
<comment type="cofactor">
    <cofactor evidence="1 14">
        <name>heme</name>
        <dbReference type="ChEBI" id="CHEBI:30413"/>
    </cofactor>
</comment>
<dbReference type="EMBL" id="GEZM01044190">
    <property type="protein sequence ID" value="JAV78437.1"/>
    <property type="molecule type" value="Transcribed_RNA"/>
</dbReference>
<dbReference type="EMBL" id="GEZM01044196">
    <property type="protein sequence ID" value="JAV78420.1"/>
    <property type="molecule type" value="Transcribed_RNA"/>
</dbReference>
<evidence type="ECO:0000256" key="11">
    <source>
        <dbReference type="ARBA" id="ARBA00023004"/>
    </source>
</evidence>
<dbReference type="EMBL" id="GEZM01044185">
    <property type="protein sequence ID" value="JAV78450.1"/>
    <property type="molecule type" value="Transcribed_RNA"/>
</dbReference>
<evidence type="ECO:0000256" key="12">
    <source>
        <dbReference type="ARBA" id="ARBA00023033"/>
    </source>
</evidence>
<reference evidence="18" key="3">
    <citation type="submission" date="2019-08" db="EMBL/GenBank/DDBJ databases">
        <authorList>
            <consortium name="Photinus pyralis genome working group"/>
            <person name="Fallon T.R."/>
            <person name="Sander Lower S.E."/>
            <person name="Weng J.-K."/>
        </authorList>
    </citation>
    <scope>NUCLEOTIDE SEQUENCE</scope>
    <source>
        <strain evidence="18">1611_PpyrPB1</strain>
        <tissue evidence="18">Whole body</tissue>
    </source>
</reference>
<keyword evidence="8" id="KW-0256">Endoplasmic reticulum</keyword>
<dbReference type="InterPro" id="IPR050476">
    <property type="entry name" value="Insect_CytP450_Detox"/>
</dbReference>
<dbReference type="InterPro" id="IPR017972">
    <property type="entry name" value="Cyt_P450_CS"/>
</dbReference>
<evidence type="ECO:0000256" key="16">
    <source>
        <dbReference type="SAM" id="Phobius"/>
    </source>
</evidence>
<proteinExistence type="inferred from homology"/>
<evidence type="ECO:0000256" key="7">
    <source>
        <dbReference type="ARBA" id="ARBA00022723"/>
    </source>
</evidence>
<dbReference type="EMBL" id="GEZM01044193">
    <property type="protein sequence ID" value="JAV78427.1"/>
    <property type="molecule type" value="Transcribed_RNA"/>
</dbReference>
<evidence type="ECO:0000256" key="3">
    <source>
        <dbReference type="ARBA" id="ARBA00004174"/>
    </source>
</evidence>
<sequence>MDRLTAYLFLPLFSILCLIYVYCKRCYSYWEKRGVHALSKPALIFGHSKPFLKRESAARDIFKEIYDECRQKSQKISGFYFFTKPCLVICDLDLVKRIMKTDFEHFTDRLFHNHESDPLSEHMGSLKGEKWKKCRLKLSPAFTSAKTSMMFPTIVKYIDEFVDILKKSSFEHAEVEIRDLVDRFSIDVIGSCAFGIECNSLKNPNSDFGYYARNFFSTSLKDSLVMLLTCLCPSALSLVRVRSIRKDIGDFFLKVVGENIKFREDNNVIRKDFLHLLLQVRNNVAINENAVGIIKDNADSTPLLTETNVTAHSIVFFMAGYDTSASTIAFCLYELSLDLDIQAKARREVVQILDEHNQEFCYEVVNKMGYIEKCVKETLRKYAPPPAHLRECTTSYNLPDTNLLIEKGTPVFVPVHGIHMDPEIYPDPEKFDPERFTDECIAARHPCAWIPFGFGPRMCIGMKFGMTETKSCIAKLLLNFEFRTNGLTEIPIKIDPKSVVTNCENGIWLTIKTLD</sequence>
<dbReference type="EMBL" id="GEZM01044195">
    <property type="protein sequence ID" value="JAV78422.1"/>
    <property type="molecule type" value="Transcribed_RNA"/>
</dbReference>
<dbReference type="EMBL" id="GEZM01044187">
    <property type="protein sequence ID" value="JAV78444.1"/>
    <property type="molecule type" value="Transcribed_RNA"/>
</dbReference>
<keyword evidence="16" id="KW-0812">Transmembrane</keyword>
<dbReference type="EMBL" id="GEZM01044198">
    <property type="protein sequence ID" value="JAV78416.1"/>
    <property type="molecule type" value="Transcribed_RNA"/>
</dbReference>
<evidence type="ECO:0000313" key="19">
    <source>
        <dbReference type="Proteomes" id="UP000327044"/>
    </source>
</evidence>
<dbReference type="InterPro" id="IPR001128">
    <property type="entry name" value="Cyt_P450"/>
</dbReference>
<evidence type="ECO:0000256" key="10">
    <source>
        <dbReference type="ARBA" id="ARBA00023002"/>
    </source>
</evidence>
<dbReference type="EMBL" id="GEZM01044182">
    <property type="protein sequence ID" value="JAV78458.1"/>
    <property type="molecule type" value="Transcribed_RNA"/>
</dbReference>
<accession>A0A1Y1M1C1</accession>
<dbReference type="AlphaFoldDB" id="A0A1Y1M1C1"/>
<evidence type="ECO:0000256" key="1">
    <source>
        <dbReference type="ARBA" id="ARBA00001971"/>
    </source>
</evidence>
<dbReference type="EMBL" id="GEZM01044177">
    <property type="protein sequence ID" value="JAV78468.1"/>
    <property type="molecule type" value="Transcribed_RNA"/>
</dbReference>
<feature type="transmembrane region" description="Helical" evidence="16">
    <location>
        <begin position="6"/>
        <end position="23"/>
    </location>
</feature>
<dbReference type="PRINTS" id="PR00465">
    <property type="entry name" value="EP450IV"/>
</dbReference>
<dbReference type="EMBL" id="GEZM01044199">
    <property type="protein sequence ID" value="JAV78413.1"/>
    <property type="molecule type" value="Transcribed_RNA"/>
</dbReference>
<dbReference type="EMBL" id="GEZM01044192">
    <property type="protein sequence ID" value="JAV78430.1"/>
    <property type="molecule type" value="Transcribed_RNA"/>
</dbReference>